<gene>
    <name evidence="2" type="ORF">DW888_19830</name>
</gene>
<dbReference type="InterPro" id="IPR007345">
    <property type="entry name" value="Polysacch_pyruvyl_Trfase"/>
</dbReference>
<sequence length="369" mass="42979">MKKISTLTTQFANNQGAILQCYALQHFLSNVEGVECQVIDYFPKGSEQSWKVLPHPNNLKMLLKNIYTLFNLEWVIGKKQKSKVMRQFIKDYIVTTPKKYDRNAIVANPPKADYYICGSDQIWNFVIFDDMTYYFDFVDKVPGAKRIAYAASLSDPWNEEQGKKVSSLLEKFSELTIREAAHVPLVQKYVPSKRVKWVCDPVFLLPTDEWDKIATDPNEIEPYILCYFLNIDSKAVEFVNKMKNLTGYKVINLVLSSREKFKSDKLVHAYTPKEFVGYIKHASFIITNSFHCSAFSSMYKKNFRFIPKSWANERLVSLEELFGYKVIMTQEMINKFTVEDMPLDYSKAGKMDDFIAQSKKYLLHSIDER</sequence>
<proteinExistence type="predicted"/>
<accession>A0A413V772</accession>
<evidence type="ECO:0000313" key="3">
    <source>
        <dbReference type="Proteomes" id="UP000284379"/>
    </source>
</evidence>
<dbReference type="EMBL" id="QSGO01000032">
    <property type="protein sequence ID" value="RHB29416.1"/>
    <property type="molecule type" value="Genomic_DNA"/>
</dbReference>
<dbReference type="Pfam" id="PF04230">
    <property type="entry name" value="PS_pyruv_trans"/>
    <property type="match status" value="1"/>
</dbReference>
<keyword evidence="2" id="KW-0808">Transferase</keyword>
<comment type="caution">
    <text evidence="2">The sequence shown here is derived from an EMBL/GenBank/DDBJ whole genome shotgun (WGS) entry which is preliminary data.</text>
</comment>
<name>A0A413V772_9BACE</name>
<organism evidence="2 3">
    <name type="scientific">Bacteroides nordii</name>
    <dbReference type="NCBI Taxonomy" id="291645"/>
    <lineage>
        <taxon>Bacteria</taxon>
        <taxon>Pseudomonadati</taxon>
        <taxon>Bacteroidota</taxon>
        <taxon>Bacteroidia</taxon>
        <taxon>Bacteroidales</taxon>
        <taxon>Bacteroidaceae</taxon>
        <taxon>Bacteroides</taxon>
    </lineage>
</organism>
<feature type="domain" description="Polysaccharide pyruvyl transferase" evidence="1">
    <location>
        <begin position="16"/>
        <end position="306"/>
    </location>
</feature>
<dbReference type="AlphaFoldDB" id="A0A413V772"/>
<dbReference type="Proteomes" id="UP000284379">
    <property type="component" value="Unassembled WGS sequence"/>
</dbReference>
<evidence type="ECO:0000259" key="1">
    <source>
        <dbReference type="Pfam" id="PF04230"/>
    </source>
</evidence>
<protein>
    <submittedName>
        <fullName evidence="2">Polysaccharide pyruvyl transferase family protein</fullName>
    </submittedName>
</protein>
<reference evidence="2 3" key="1">
    <citation type="submission" date="2018-08" db="EMBL/GenBank/DDBJ databases">
        <title>A genome reference for cultivated species of the human gut microbiota.</title>
        <authorList>
            <person name="Zou Y."/>
            <person name="Xue W."/>
            <person name="Luo G."/>
        </authorList>
    </citation>
    <scope>NUCLEOTIDE SEQUENCE [LARGE SCALE GENOMIC DNA]</scope>
    <source>
        <strain evidence="2 3">AM40-30BH</strain>
    </source>
</reference>
<dbReference type="GO" id="GO:0016740">
    <property type="term" value="F:transferase activity"/>
    <property type="evidence" value="ECO:0007669"/>
    <property type="project" value="UniProtKB-KW"/>
</dbReference>
<dbReference type="RefSeq" id="WP_122202305.1">
    <property type="nucleotide sequence ID" value="NZ_CABJFV010000032.1"/>
</dbReference>
<evidence type="ECO:0000313" key="2">
    <source>
        <dbReference type="EMBL" id="RHB29416.1"/>
    </source>
</evidence>